<accession>A0A5N6PUB1</accession>
<gene>
    <name evidence="6" type="ORF">E3N88_04407</name>
</gene>
<evidence type="ECO:0000259" key="5">
    <source>
        <dbReference type="SMART" id="SM00499"/>
    </source>
</evidence>
<evidence type="ECO:0000256" key="2">
    <source>
        <dbReference type="ARBA" id="ARBA00022761"/>
    </source>
</evidence>
<feature type="domain" description="Bifunctional inhibitor/plant lipid transfer protein/seed storage helical" evidence="5">
    <location>
        <begin position="70"/>
        <end position="160"/>
    </location>
</feature>
<protein>
    <recommendedName>
        <fullName evidence="5">Bifunctional inhibitor/plant lipid transfer protein/seed storage helical domain-containing protein</fullName>
    </recommendedName>
</protein>
<keyword evidence="4" id="KW-1133">Transmembrane helix</keyword>
<proteinExistence type="inferred from homology"/>
<dbReference type="PANTHER" id="PTHR35496:SF4">
    <property type="entry name" value="2S SULFUR-RICH SEED STORAGE PROTEIN 2-LIKE"/>
    <property type="match status" value="1"/>
</dbReference>
<dbReference type="AlphaFoldDB" id="A0A5N6PUB1"/>
<dbReference type="SMART" id="SM00499">
    <property type="entry name" value="AAI"/>
    <property type="match status" value="1"/>
</dbReference>
<keyword evidence="4" id="KW-0812">Transmembrane</keyword>
<evidence type="ECO:0000256" key="4">
    <source>
        <dbReference type="SAM" id="Phobius"/>
    </source>
</evidence>
<dbReference type="Pfam" id="PF00234">
    <property type="entry name" value="Tryp_alpha_amyl"/>
    <property type="match status" value="1"/>
</dbReference>
<dbReference type="InterPro" id="IPR016140">
    <property type="entry name" value="Bifunc_inhib/LTP/seed_store"/>
</dbReference>
<dbReference type="CDD" id="cd00261">
    <property type="entry name" value="AAI_SS"/>
    <property type="match status" value="1"/>
</dbReference>
<evidence type="ECO:0000256" key="1">
    <source>
        <dbReference type="ARBA" id="ARBA00008262"/>
    </source>
</evidence>
<name>A0A5N6PUB1_9ASTR</name>
<dbReference type="EMBL" id="SZYD01000002">
    <property type="protein sequence ID" value="KAD7117139.1"/>
    <property type="molecule type" value="Genomic_DNA"/>
</dbReference>
<comment type="caution">
    <text evidence="6">The sequence shown here is derived from an EMBL/GenBank/DDBJ whole genome shotgun (WGS) entry which is preliminary data.</text>
</comment>
<organism evidence="6 7">
    <name type="scientific">Mikania micrantha</name>
    <name type="common">bitter vine</name>
    <dbReference type="NCBI Taxonomy" id="192012"/>
    <lineage>
        <taxon>Eukaryota</taxon>
        <taxon>Viridiplantae</taxon>
        <taxon>Streptophyta</taxon>
        <taxon>Embryophyta</taxon>
        <taxon>Tracheophyta</taxon>
        <taxon>Spermatophyta</taxon>
        <taxon>Magnoliopsida</taxon>
        <taxon>eudicotyledons</taxon>
        <taxon>Gunneridae</taxon>
        <taxon>Pentapetalae</taxon>
        <taxon>asterids</taxon>
        <taxon>campanulids</taxon>
        <taxon>Asterales</taxon>
        <taxon>Asteraceae</taxon>
        <taxon>Asteroideae</taxon>
        <taxon>Heliantheae alliance</taxon>
        <taxon>Eupatorieae</taxon>
        <taxon>Mikania</taxon>
    </lineage>
</organism>
<evidence type="ECO:0000313" key="7">
    <source>
        <dbReference type="Proteomes" id="UP000326396"/>
    </source>
</evidence>
<comment type="similarity">
    <text evidence="1">Belongs to the 2S seed storage albumins family.</text>
</comment>
<keyword evidence="7" id="KW-1185">Reference proteome</keyword>
<keyword evidence="2" id="KW-0758">Storage protein</keyword>
<reference evidence="6 7" key="1">
    <citation type="submission" date="2019-05" db="EMBL/GenBank/DDBJ databases">
        <title>Mikania micrantha, genome provides insights into the molecular mechanism of rapid growth.</title>
        <authorList>
            <person name="Liu B."/>
        </authorList>
    </citation>
    <scope>NUCLEOTIDE SEQUENCE [LARGE SCALE GENOMIC DNA]</scope>
    <source>
        <strain evidence="6">NLD-2019</strain>
        <tissue evidence="6">Leaf</tissue>
    </source>
</reference>
<dbReference type="PANTHER" id="PTHR35496">
    <property type="entry name" value="2S SEED STORAGE PROTEIN 1-RELATED"/>
    <property type="match status" value="1"/>
</dbReference>
<dbReference type="InterPro" id="IPR036312">
    <property type="entry name" value="Bifun_inhib/LTP/seed_sf"/>
</dbReference>
<feature type="transmembrane region" description="Helical" evidence="4">
    <location>
        <begin position="20"/>
        <end position="43"/>
    </location>
</feature>
<dbReference type="OrthoDB" id="1922883at2759"/>
<dbReference type="GO" id="GO:0045735">
    <property type="term" value="F:nutrient reservoir activity"/>
    <property type="evidence" value="ECO:0007669"/>
    <property type="project" value="UniProtKB-KW"/>
</dbReference>
<dbReference type="SUPFAM" id="SSF47699">
    <property type="entry name" value="Bifunctional inhibitor/lipid-transfer protein/seed storage 2S albumin"/>
    <property type="match status" value="1"/>
</dbReference>
<keyword evidence="4" id="KW-0472">Membrane</keyword>
<evidence type="ECO:0000256" key="3">
    <source>
        <dbReference type="ARBA" id="ARBA00023129"/>
    </source>
</evidence>
<evidence type="ECO:0000313" key="6">
    <source>
        <dbReference type="EMBL" id="KAD7117139.1"/>
    </source>
</evidence>
<dbReference type="InterPro" id="IPR000617">
    <property type="entry name" value="Napin/2SS/CON"/>
</dbReference>
<sequence length="167" mass="18806">MLKINSKTQVFGNKDERHFIFTTAANASAGAGVVLLLAMAAVADASTRTIFTTTTFEENPSGRRGTGSDCYKQIMDQQMLSHCGMYLMKLKGERSQGPRIENPEEDHKQLCCMQLKNLDQECMCPGIKMMMNQPMWRMMGQMMSVAQNLPTECNLMSQPCQMQAVWF</sequence>
<keyword evidence="3" id="KW-0708">Seed storage protein</keyword>
<dbReference type="Gene3D" id="1.10.110.10">
    <property type="entry name" value="Plant lipid-transfer and hydrophobic proteins"/>
    <property type="match status" value="1"/>
</dbReference>
<dbReference type="Proteomes" id="UP000326396">
    <property type="component" value="Linkage Group LG10"/>
</dbReference>